<evidence type="ECO:0000313" key="2">
    <source>
        <dbReference type="Proteomes" id="UP000887159"/>
    </source>
</evidence>
<keyword evidence="2" id="KW-1185">Reference proteome</keyword>
<organism evidence="1 2">
    <name type="scientific">Trichonephila clavipes</name>
    <name type="common">Golden silk orbweaver</name>
    <name type="synonym">Nephila clavipes</name>
    <dbReference type="NCBI Taxonomy" id="2585209"/>
    <lineage>
        <taxon>Eukaryota</taxon>
        <taxon>Metazoa</taxon>
        <taxon>Ecdysozoa</taxon>
        <taxon>Arthropoda</taxon>
        <taxon>Chelicerata</taxon>
        <taxon>Arachnida</taxon>
        <taxon>Araneae</taxon>
        <taxon>Araneomorphae</taxon>
        <taxon>Entelegynae</taxon>
        <taxon>Araneoidea</taxon>
        <taxon>Nephilidae</taxon>
        <taxon>Trichonephila</taxon>
    </lineage>
</organism>
<dbReference type="EMBL" id="BMAU01021292">
    <property type="protein sequence ID" value="GFY09745.1"/>
    <property type="molecule type" value="Genomic_DNA"/>
</dbReference>
<accession>A0A8X6SE59</accession>
<proteinExistence type="predicted"/>
<reference evidence="1" key="1">
    <citation type="submission" date="2020-08" db="EMBL/GenBank/DDBJ databases">
        <title>Multicomponent nature underlies the extraordinary mechanical properties of spider dragline silk.</title>
        <authorList>
            <person name="Kono N."/>
            <person name="Nakamura H."/>
            <person name="Mori M."/>
            <person name="Yoshida Y."/>
            <person name="Ohtoshi R."/>
            <person name="Malay A.D."/>
            <person name="Moran D.A.P."/>
            <person name="Tomita M."/>
            <person name="Numata K."/>
            <person name="Arakawa K."/>
        </authorList>
    </citation>
    <scope>NUCLEOTIDE SEQUENCE</scope>
</reference>
<dbReference type="Proteomes" id="UP000887159">
    <property type="component" value="Unassembled WGS sequence"/>
</dbReference>
<sequence>MMEAGWSARRVARQLGRFDYVPTASSAAIQAQVAPSLGAPCLLEPYEGAWLKDIGITAPITCVALDAHSATPPFGVVPRTRKLDCSRMEPGRL</sequence>
<comment type="caution">
    <text evidence="1">The sequence shown here is derived from an EMBL/GenBank/DDBJ whole genome shotgun (WGS) entry which is preliminary data.</text>
</comment>
<name>A0A8X6SE59_TRICX</name>
<protein>
    <submittedName>
        <fullName evidence="1">Uncharacterized protein</fullName>
    </submittedName>
</protein>
<dbReference type="AlphaFoldDB" id="A0A8X6SE59"/>
<gene>
    <name evidence="1" type="ORF">TNCV_3697071</name>
</gene>
<evidence type="ECO:0000313" key="1">
    <source>
        <dbReference type="EMBL" id="GFY09745.1"/>
    </source>
</evidence>